<sequence>MRQKEENNTPALANWLASKFLKKTQHEEFLGDLEEIYRERVSRNGKFYARMKYWLDMFHILIGFSVLNPFKTDSAMYGHYLIIAKRNLWRNKVYSAINIFGLATGMGICLLICQYVYFESGYDKFHRNFENIFRVLIHENRNGTDQGTSPYATYMFGEAAKDEIPEIEDFVRVLKANESAVVSHPRSGRPVNENASNFLFADESFLEVFDFPLKSGAKESALNGMGSIVITQKTSEKYFGSDDPIGSTLEINGGNLPGNYIVTGVLKELPLNSQFQFDFLLPLENFWKNGNGGSVNRYGGWIREMFATYFTISESGDVPLISSKLDELFLKYRGRENADQQVVEKTRLQPIGDVHLKSESYASIDFVSNKGSLKDVRIFSLVAFFVLFIAWVNYINLSTARSMQRAREVGVRKSIGAFRRQLIGQFLVESTLINIVAAFLAIGIAFLALPLLGRIVGKELQLSLLWIPMFWGIFFAIVLIGSFLSGLYPAFILSGFKPISMLGTAKTVQAGNTTLRKGLITFQFLTSLILISGTYLVYKQITYMKNQELGMNIEKVLVLKGPKIIKDSPKVIDGTDMNQIRAFNEFSRSTFRTFRDEVSTDRSISKVAGSYSLPGRVDFIPISDNRKLGLPESAGRYGRLAFASLDFLETFGFELMAGSTFTKEMSEEEYVIINEEAVRSFGFGSARDAVGEKLISGGIPVTVIGVVKDFHWESLREPDAPYIFSFTDSTPPYISFRMDLSDIHASLEHIERVYDLFYPGNPFDYFFLEEDFNRQYQADVRFGNLFLAFTILGILIACIGLFALVSYSATLRMKEIGVRKVLGAGTGNLMMLLSKEYLVLLLWATVLAIPIILYTSKEWLEGYAFRTSIGFDLLLIPASILLVISIVTVSRQTYSAATLNPVKALKMDT</sequence>
<evidence type="ECO:0000313" key="10">
    <source>
        <dbReference type="Proteomes" id="UP000276603"/>
    </source>
</evidence>
<evidence type="ECO:0000256" key="3">
    <source>
        <dbReference type="ARBA" id="ARBA00022692"/>
    </source>
</evidence>
<dbReference type="PANTHER" id="PTHR30572:SF18">
    <property type="entry name" value="ABC-TYPE MACROLIDE FAMILY EXPORT SYSTEM PERMEASE COMPONENT 2"/>
    <property type="match status" value="1"/>
</dbReference>
<gene>
    <name evidence="9" type="ORF">D7Z94_22390</name>
</gene>
<dbReference type="Pfam" id="PF12704">
    <property type="entry name" value="MacB_PCD"/>
    <property type="match status" value="2"/>
</dbReference>
<feature type="transmembrane region" description="Helical" evidence="6">
    <location>
        <begin position="378"/>
        <end position="395"/>
    </location>
</feature>
<evidence type="ECO:0000256" key="6">
    <source>
        <dbReference type="SAM" id="Phobius"/>
    </source>
</evidence>
<dbReference type="GO" id="GO:0005886">
    <property type="term" value="C:plasma membrane"/>
    <property type="evidence" value="ECO:0007669"/>
    <property type="project" value="UniProtKB-SubCell"/>
</dbReference>
<dbReference type="AlphaFoldDB" id="A0A3B0C195"/>
<protein>
    <submittedName>
        <fullName evidence="9">ABC transporter permease</fullName>
    </submittedName>
</protein>
<dbReference type="InterPro" id="IPR003838">
    <property type="entry name" value="ABC3_permease_C"/>
</dbReference>
<dbReference type="NCBIfam" id="NF038404">
    <property type="entry name" value="perm_prefix_2"/>
    <property type="match status" value="1"/>
</dbReference>
<evidence type="ECO:0000256" key="2">
    <source>
        <dbReference type="ARBA" id="ARBA00022475"/>
    </source>
</evidence>
<evidence type="ECO:0000256" key="5">
    <source>
        <dbReference type="ARBA" id="ARBA00023136"/>
    </source>
</evidence>
<feature type="transmembrane region" description="Helical" evidence="6">
    <location>
        <begin position="868"/>
        <end position="889"/>
    </location>
</feature>
<keyword evidence="5 6" id="KW-0472">Membrane</keyword>
<feature type="transmembrane region" description="Helical" evidence="6">
    <location>
        <begin position="96"/>
        <end position="118"/>
    </location>
</feature>
<dbReference type="InterPro" id="IPR025857">
    <property type="entry name" value="MacB_PCD"/>
</dbReference>
<dbReference type="InterPro" id="IPR047699">
    <property type="entry name" value="Permease_put_prefix"/>
</dbReference>
<reference evidence="9 10" key="1">
    <citation type="submission" date="2018-10" db="EMBL/GenBank/DDBJ databases">
        <title>Ulvibacterium marinum gen. nov., sp. nov., a novel marine bacterium of the family Flavobacteriaceae, isolated from a culture of the green alga Ulva prolifera.</title>
        <authorList>
            <person name="Zhang Z."/>
        </authorList>
    </citation>
    <scope>NUCLEOTIDE SEQUENCE [LARGE SCALE GENOMIC DNA]</scope>
    <source>
        <strain evidence="9 10">CCMM003</strain>
    </source>
</reference>
<feature type="transmembrane region" description="Helical" evidence="6">
    <location>
        <begin position="837"/>
        <end position="856"/>
    </location>
</feature>
<name>A0A3B0C195_9FLAO</name>
<dbReference type="GO" id="GO:0022857">
    <property type="term" value="F:transmembrane transporter activity"/>
    <property type="evidence" value="ECO:0007669"/>
    <property type="project" value="TreeGrafter"/>
</dbReference>
<keyword evidence="3 6" id="KW-0812">Transmembrane</keyword>
<evidence type="ECO:0000256" key="1">
    <source>
        <dbReference type="ARBA" id="ARBA00004651"/>
    </source>
</evidence>
<dbReference type="Proteomes" id="UP000276603">
    <property type="component" value="Unassembled WGS sequence"/>
</dbReference>
<accession>A0A3B0C195</accession>
<organism evidence="9 10">
    <name type="scientific">Ulvibacterium marinum</name>
    <dbReference type="NCBI Taxonomy" id="2419782"/>
    <lineage>
        <taxon>Bacteria</taxon>
        <taxon>Pseudomonadati</taxon>
        <taxon>Bacteroidota</taxon>
        <taxon>Flavobacteriia</taxon>
        <taxon>Flavobacteriales</taxon>
        <taxon>Flavobacteriaceae</taxon>
        <taxon>Ulvibacterium</taxon>
    </lineage>
</organism>
<feature type="transmembrane region" description="Helical" evidence="6">
    <location>
        <begin position="519"/>
        <end position="538"/>
    </location>
</feature>
<evidence type="ECO:0000313" key="9">
    <source>
        <dbReference type="EMBL" id="RKN77969.1"/>
    </source>
</evidence>
<feature type="domain" description="MacB-like periplasmic core" evidence="8">
    <location>
        <begin position="638"/>
        <end position="711"/>
    </location>
</feature>
<keyword evidence="4 6" id="KW-1133">Transmembrane helix</keyword>
<feature type="domain" description="ABC3 transporter permease C-terminal" evidence="7">
    <location>
        <begin position="788"/>
        <end position="889"/>
    </location>
</feature>
<dbReference type="RefSeq" id="WP_120713866.1">
    <property type="nucleotide sequence ID" value="NZ_RBCJ01000005.1"/>
</dbReference>
<feature type="domain" description="ABC3 transporter permease C-terminal" evidence="7">
    <location>
        <begin position="381"/>
        <end position="494"/>
    </location>
</feature>
<proteinExistence type="predicted"/>
<dbReference type="EMBL" id="RBCJ01000005">
    <property type="protein sequence ID" value="RKN77969.1"/>
    <property type="molecule type" value="Genomic_DNA"/>
</dbReference>
<feature type="transmembrane region" description="Helical" evidence="6">
    <location>
        <begin position="464"/>
        <end position="488"/>
    </location>
</feature>
<evidence type="ECO:0000256" key="4">
    <source>
        <dbReference type="ARBA" id="ARBA00022989"/>
    </source>
</evidence>
<comment type="subcellular location">
    <subcellularLocation>
        <location evidence="1">Cell membrane</location>
        <topology evidence="1">Multi-pass membrane protein</topology>
    </subcellularLocation>
</comment>
<evidence type="ECO:0000259" key="8">
    <source>
        <dbReference type="Pfam" id="PF12704"/>
    </source>
</evidence>
<feature type="transmembrane region" description="Helical" evidence="6">
    <location>
        <begin position="432"/>
        <end position="452"/>
    </location>
</feature>
<evidence type="ECO:0000259" key="7">
    <source>
        <dbReference type="Pfam" id="PF02687"/>
    </source>
</evidence>
<feature type="domain" description="MacB-like periplasmic core" evidence="8">
    <location>
        <begin position="95"/>
        <end position="295"/>
    </location>
</feature>
<dbReference type="Pfam" id="PF02687">
    <property type="entry name" value="FtsX"/>
    <property type="match status" value="2"/>
</dbReference>
<keyword evidence="10" id="KW-1185">Reference proteome</keyword>
<dbReference type="InterPro" id="IPR050250">
    <property type="entry name" value="Macrolide_Exporter_MacB"/>
</dbReference>
<feature type="transmembrane region" description="Helical" evidence="6">
    <location>
        <begin position="53"/>
        <end position="70"/>
    </location>
</feature>
<dbReference type="PANTHER" id="PTHR30572">
    <property type="entry name" value="MEMBRANE COMPONENT OF TRANSPORTER-RELATED"/>
    <property type="match status" value="1"/>
</dbReference>
<dbReference type="OrthoDB" id="5933722at2"/>
<feature type="transmembrane region" description="Helical" evidence="6">
    <location>
        <begin position="782"/>
        <end position="805"/>
    </location>
</feature>
<keyword evidence="2" id="KW-1003">Cell membrane</keyword>
<comment type="caution">
    <text evidence="9">The sequence shown here is derived from an EMBL/GenBank/DDBJ whole genome shotgun (WGS) entry which is preliminary data.</text>
</comment>